<dbReference type="Pfam" id="PF00501">
    <property type="entry name" value="AMP-binding"/>
    <property type="match status" value="1"/>
</dbReference>
<feature type="transmembrane region" description="Helical" evidence="20">
    <location>
        <begin position="121"/>
        <end position="141"/>
    </location>
</feature>
<dbReference type="FunFam" id="3.40.50.12780:FF:000019">
    <property type="entry name" value="Long-chain fatty acid transporter"/>
    <property type="match status" value="1"/>
</dbReference>
<reference evidence="24" key="1">
    <citation type="journal article" date="2015" name="Genome Announc.">
        <title>Genome sequence of the AIDS-associated pathogen Penicillium marneffei (ATCC18224) and its near taxonomic relative Talaromyces stipitatus (ATCC10500).</title>
        <authorList>
            <person name="Nierman W.C."/>
            <person name="Fedorova-Abrams N.D."/>
            <person name="Andrianopoulos A."/>
        </authorList>
    </citation>
    <scope>NUCLEOTIDE SEQUENCE [LARGE SCALE GENOMIC DNA]</scope>
    <source>
        <strain evidence="24">ATCC 10500 / CBS 375.48 / QM 6759 / NRRL 1006</strain>
    </source>
</reference>
<keyword evidence="14 20" id="KW-0472">Membrane</keyword>
<evidence type="ECO:0000256" key="15">
    <source>
        <dbReference type="ARBA" id="ARBA00023140"/>
    </source>
</evidence>
<comment type="catalytic activity">
    <reaction evidence="16">
        <text>a very long-chain fatty acid + ATP + CoA = a very long-chain fatty acyl-CoA + AMP + diphosphate</text>
        <dbReference type="Rhea" id="RHEA:54536"/>
        <dbReference type="ChEBI" id="CHEBI:30616"/>
        <dbReference type="ChEBI" id="CHEBI:33019"/>
        <dbReference type="ChEBI" id="CHEBI:57287"/>
        <dbReference type="ChEBI" id="CHEBI:58950"/>
        <dbReference type="ChEBI" id="CHEBI:138261"/>
        <dbReference type="ChEBI" id="CHEBI:456215"/>
    </reaction>
</comment>
<dbReference type="GO" id="GO:0005524">
    <property type="term" value="F:ATP binding"/>
    <property type="evidence" value="ECO:0007669"/>
    <property type="project" value="UniProtKB-KW"/>
</dbReference>
<evidence type="ECO:0000256" key="3">
    <source>
        <dbReference type="ARBA" id="ARBA00004651"/>
    </source>
</evidence>
<dbReference type="RefSeq" id="XP_002483523.1">
    <property type="nucleotide sequence ID" value="XM_002483478.1"/>
</dbReference>
<dbReference type="InterPro" id="IPR042099">
    <property type="entry name" value="ANL_N_sf"/>
</dbReference>
<dbReference type="GO" id="GO:0005324">
    <property type="term" value="F:long-chain fatty acid transmembrane transporter activity"/>
    <property type="evidence" value="ECO:0007669"/>
    <property type="project" value="TreeGrafter"/>
</dbReference>
<keyword evidence="7" id="KW-0436">Ligase</keyword>
<dbReference type="EMBL" id="EQ962656">
    <property type="protein sequence ID" value="EED16289.1"/>
    <property type="molecule type" value="Genomic_DNA"/>
</dbReference>
<organism evidence="23 24">
    <name type="scientific">Talaromyces stipitatus (strain ATCC 10500 / CBS 375.48 / QM 6759 / NRRL 1006)</name>
    <name type="common">Penicillium stipitatum</name>
    <dbReference type="NCBI Taxonomy" id="441959"/>
    <lineage>
        <taxon>Eukaryota</taxon>
        <taxon>Fungi</taxon>
        <taxon>Dikarya</taxon>
        <taxon>Ascomycota</taxon>
        <taxon>Pezizomycotina</taxon>
        <taxon>Eurotiomycetes</taxon>
        <taxon>Eurotiomycetidae</taxon>
        <taxon>Eurotiales</taxon>
        <taxon>Trichocomaceae</taxon>
        <taxon>Talaromyces</taxon>
        <taxon>Talaromyces sect. Talaromyces</taxon>
    </lineage>
</organism>
<evidence type="ECO:0000256" key="14">
    <source>
        <dbReference type="ARBA" id="ARBA00023136"/>
    </source>
</evidence>
<evidence type="ECO:0000256" key="9">
    <source>
        <dbReference type="ARBA" id="ARBA00022692"/>
    </source>
</evidence>
<keyword evidence="13" id="KW-0445">Lipid transport</keyword>
<keyword evidence="10" id="KW-0547">Nucleotide-binding</keyword>
<comment type="similarity">
    <text evidence="4">Belongs to the ATP-dependent AMP-binding enzyme family.</text>
</comment>
<comment type="function">
    <text evidence="17">Acyl-CoA synthetase required for both the import of long chain fatty acids (LCFAs) (C14-C18) and the activation very long chain fatty acids (VLCFAs) (C20-C26) by esterification of the fatty acids into metabolically active CoA-thioesters for subsequent degradation or incorporation into phospholipids. The transport and fatty acyl-CoA synthetase activities are genetically separable and are thus independent activities. Esterifies VLCFAs in the peroxisome matrix. The VLCFAs are actively transported into peroxisomes by a PXA1-PXA2 heterodimeric transporter in the peroxisomal membrane.</text>
</comment>
<evidence type="ECO:0000256" key="4">
    <source>
        <dbReference type="ARBA" id="ARBA00006432"/>
    </source>
</evidence>
<dbReference type="AlphaFoldDB" id="B8MGG9"/>
<dbReference type="Gene3D" id="3.40.50.12780">
    <property type="entry name" value="N-terminal domain of ligase-like"/>
    <property type="match status" value="1"/>
</dbReference>
<evidence type="ECO:0000313" key="23">
    <source>
        <dbReference type="EMBL" id="EED16289.1"/>
    </source>
</evidence>
<evidence type="ECO:0000313" key="24">
    <source>
        <dbReference type="Proteomes" id="UP000001745"/>
    </source>
</evidence>
<evidence type="ECO:0000259" key="22">
    <source>
        <dbReference type="Pfam" id="PF13193"/>
    </source>
</evidence>
<evidence type="ECO:0000256" key="12">
    <source>
        <dbReference type="ARBA" id="ARBA00022989"/>
    </source>
</evidence>
<dbReference type="GO" id="GO:0009898">
    <property type="term" value="C:cytoplasmic side of plasma membrane"/>
    <property type="evidence" value="ECO:0007669"/>
    <property type="project" value="TreeGrafter"/>
</dbReference>
<evidence type="ECO:0000256" key="7">
    <source>
        <dbReference type="ARBA" id="ARBA00022598"/>
    </source>
</evidence>
<evidence type="ECO:0000256" key="13">
    <source>
        <dbReference type="ARBA" id="ARBA00023055"/>
    </source>
</evidence>
<dbReference type="PANTHER" id="PTHR43107:SF15">
    <property type="entry name" value="FATTY ACID TRANSPORT PROTEIN 3, ISOFORM A"/>
    <property type="match status" value="1"/>
</dbReference>
<dbReference type="STRING" id="441959.B8MGG9"/>
<dbReference type="Pfam" id="PF13193">
    <property type="entry name" value="AMP-binding_C"/>
    <property type="match status" value="1"/>
</dbReference>
<evidence type="ECO:0000256" key="8">
    <source>
        <dbReference type="ARBA" id="ARBA00022677"/>
    </source>
</evidence>
<keyword evidence="12 20" id="KW-1133">Transmembrane helix</keyword>
<dbReference type="PhylomeDB" id="B8MGG9"/>
<feature type="domain" description="AMP-binding enzyme C-terminal" evidence="22">
    <location>
        <begin position="520"/>
        <end position="600"/>
    </location>
</feature>
<keyword evidence="6" id="KW-1003">Cell membrane</keyword>
<sequence length="648" mass="73219">MPRLPALPPVPYKYTVPALATVFAYLNARWSMFYDWFLIKSLATINIKIKLAERADRLNLFYVLEKHALAPKSASRPFIVYNGQTWTYKEAYDTVLRYGQYFKQTYDIKPREIVALDFMNSATYIFIWLGLSSIGAIPAFINYNLSGKPLTHCVKVSTARLVVADREIRDKFTAEQLAEFASPDFRDGKGPVDVVFITPEVEAQIMQTPAIREDDNLRSGVALRDMAVLIYTSGTTGYPKPAVVSLSKCWSGAIFMEGFLSLKTDDRVYTCMPLYHATGAVLGFCAVMLKGSTIVIGHRFSAKKFWKDVRDGDATIIQYVGETMRYLLAMPRGIDPVTGEDLEKKHRVRLAYGNGMRPDVWNQVKQRFNIETIAEFYSSTEGFSGHWNRSANEFSAGAIGRNGWIGELLLGGSMALVEVDHELEIPRRDPITGFCKRVPRGESGELIYALDPNDISHKYQGYFNNSEASEKKILRDVFTKGDAWFRTGDTLRWDTEGRWYFTDRIGDTFRWKSENVSTNEVAEILGSQPDIREANVYGVSLPHHDGRAGCAAIILKNGAIDVPADILESLAVHVLANLPRYALPLFLRVTAELERTGNNKQPKHVLRQEGVDPGKVSVKDRLYWLRGDKYVPFTEEDWARLSAQQVML</sequence>
<protein>
    <recommendedName>
        <fullName evidence="18">Very long-chain fatty acid transport protein</fullName>
    </recommendedName>
    <alternativeName>
        <fullName evidence="19">Very-long-chain acyl-CoA synthetase</fullName>
    </alternativeName>
</protein>
<dbReference type="eggNOG" id="KOG1179">
    <property type="taxonomic scope" value="Eukaryota"/>
</dbReference>
<keyword evidence="5" id="KW-0813">Transport</keyword>
<evidence type="ECO:0000256" key="18">
    <source>
        <dbReference type="ARBA" id="ARBA00068795"/>
    </source>
</evidence>
<dbReference type="FunFam" id="3.30.300.30:FF:000002">
    <property type="entry name" value="Long-chain fatty acid transport protein 1"/>
    <property type="match status" value="1"/>
</dbReference>
<dbReference type="VEuPathDB" id="FungiDB:TSTA_013880"/>
<evidence type="ECO:0000256" key="17">
    <source>
        <dbReference type="ARBA" id="ARBA00060276"/>
    </source>
</evidence>
<dbReference type="PROSITE" id="PS00455">
    <property type="entry name" value="AMP_BINDING"/>
    <property type="match status" value="1"/>
</dbReference>
<dbReference type="GO" id="GO:0005778">
    <property type="term" value="C:peroxisomal membrane"/>
    <property type="evidence" value="ECO:0007669"/>
    <property type="project" value="UniProtKB-SubCell"/>
</dbReference>
<evidence type="ECO:0000256" key="6">
    <source>
        <dbReference type="ARBA" id="ARBA00022475"/>
    </source>
</evidence>
<dbReference type="SUPFAM" id="SSF56801">
    <property type="entry name" value="Acetyl-CoA synthetase-like"/>
    <property type="match status" value="1"/>
</dbReference>
<keyword evidence="8" id="KW-0551">Lipid droplet</keyword>
<evidence type="ECO:0000259" key="21">
    <source>
        <dbReference type="Pfam" id="PF00501"/>
    </source>
</evidence>
<evidence type="ECO:0000256" key="19">
    <source>
        <dbReference type="ARBA" id="ARBA00078285"/>
    </source>
</evidence>
<evidence type="ECO:0000256" key="20">
    <source>
        <dbReference type="SAM" id="Phobius"/>
    </source>
</evidence>
<keyword evidence="15" id="KW-0576">Peroxisome</keyword>
<gene>
    <name evidence="23" type="ORF">TSTA_013880</name>
</gene>
<dbReference type="HOGENOM" id="CLU_000022_46_3_1"/>
<dbReference type="OrthoDB" id="10253869at2759"/>
<proteinExistence type="inferred from homology"/>
<dbReference type="InterPro" id="IPR000873">
    <property type="entry name" value="AMP-dep_synth/lig_dom"/>
</dbReference>
<dbReference type="GO" id="GO:0004467">
    <property type="term" value="F:long-chain fatty acid-CoA ligase activity"/>
    <property type="evidence" value="ECO:0007669"/>
    <property type="project" value="TreeGrafter"/>
</dbReference>
<dbReference type="Gene3D" id="3.30.300.30">
    <property type="match status" value="1"/>
</dbReference>
<comment type="subcellular location">
    <subcellularLocation>
        <location evidence="3">Cell membrane</location>
        <topology evidence="3">Multi-pass membrane protein</topology>
    </subcellularLocation>
    <subcellularLocation>
        <location evidence="1">Lipid droplet</location>
    </subcellularLocation>
    <subcellularLocation>
        <location evidence="2">Peroxisome membrane</location>
        <topology evidence="2">Multi-pass membrane protein</topology>
    </subcellularLocation>
</comment>
<evidence type="ECO:0000256" key="11">
    <source>
        <dbReference type="ARBA" id="ARBA00022840"/>
    </source>
</evidence>
<accession>B8MGG9</accession>
<dbReference type="InParanoid" id="B8MGG9"/>
<dbReference type="GO" id="GO:0005811">
    <property type="term" value="C:lipid droplet"/>
    <property type="evidence" value="ECO:0007669"/>
    <property type="project" value="UniProtKB-SubCell"/>
</dbReference>
<evidence type="ECO:0000256" key="1">
    <source>
        <dbReference type="ARBA" id="ARBA00004502"/>
    </source>
</evidence>
<keyword evidence="24" id="KW-1185">Reference proteome</keyword>
<dbReference type="OMA" id="VWRQFLD"/>
<evidence type="ECO:0000256" key="16">
    <source>
        <dbReference type="ARBA" id="ARBA00051585"/>
    </source>
</evidence>
<dbReference type="FunCoup" id="B8MGG9">
    <property type="interactions" value="131"/>
</dbReference>
<dbReference type="Proteomes" id="UP000001745">
    <property type="component" value="Unassembled WGS sequence"/>
</dbReference>
<evidence type="ECO:0000256" key="2">
    <source>
        <dbReference type="ARBA" id="ARBA00004585"/>
    </source>
</evidence>
<dbReference type="GeneID" id="8099187"/>
<dbReference type="InterPro" id="IPR025110">
    <property type="entry name" value="AMP-bd_C"/>
</dbReference>
<dbReference type="InterPro" id="IPR020845">
    <property type="entry name" value="AMP-binding_CS"/>
</dbReference>
<dbReference type="GO" id="GO:0044539">
    <property type="term" value="P:long-chain fatty acid import into cell"/>
    <property type="evidence" value="ECO:0007669"/>
    <property type="project" value="TreeGrafter"/>
</dbReference>
<name>B8MGG9_TALSN</name>
<keyword evidence="11" id="KW-0067">ATP-binding</keyword>
<evidence type="ECO:0000256" key="5">
    <source>
        <dbReference type="ARBA" id="ARBA00022448"/>
    </source>
</evidence>
<evidence type="ECO:0000256" key="10">
    <source>
        <dbReference type="ARBA" id="ARBA00022741"/>
    </source>
</evidence>
<dbReference type="InterPro" id="IPR045851">
    <property type="entry name" value="AMP-bd_C_sf"/>
</dbReference>
<feature type="domain" description="AMP-dependent synthetase/ligase" evidence="21">
    <location>
        <begin position="72"/>
        <end position="426"/>
    </location>
</feature>
<keyword evidence="9 20" id="KW-0812">Transmembrane</keyword>
<dbReference type="PANTHER" id="PTHR43107">
    <property type="entry name" value="LONG-CHAIN FATTY ACID TRANSPORT PROTEIN"/>
    <property type="match status" value="1"/>
</dbReference>